<dbReference type="HOGENOM" id="CLU_324644_0_0_1"/>
<evidence type="ECO:0000313" key="2">
    <source>
        <dbReference type="Proteomes" id="UP000007241"/>
    </source>
</evidence>
<dbReference type="GeneID" id="18243577"/>
<keyword evidence="2" id="KW-1185">Reference proteome</keyword>
<sequence>MPQLQRNSAQLALQTPEILTHILAFTDDPFIFSKTDRSTLTISRNSNWIIKWVYNHPDQVLKWGQDFIQGYTPPVFKLDWVVAVESMRKPVGLGKVAKLFVKGGSRMCGKVCAAAFDIPCKTLNGKFIFNLNNETIKVEGDAALGATWRAKIVNNSSLIQQFTCLQQTLWIVCAYLGAVEVLEQIFNLQTRSSTPTSLTLFKNFQIATSLDLLKPTAFAAVQYIKSPNPSFLKSIVSLIPAPTETLKDLHYFSMRVGHVPNVQCLIEQFKYQLDSHVVHLLNYAQQNKNIALIDYILTCKIISEDVAEAVESWRHALAIQNNGDNTESIEQIIQLLSTRMHKCITTIQSGAVPGLPMATTGSTHTDSSLKTTTYQRIEVLSAHWKALLEIACAKGHILLVQGLLKMALDPEIALYRLEITVKMIAVALNGEYENIVDALVDSIPRGYGMSRRVSALSSLMTAQNGTTGGTKLAVNAINNNSLVTTLGIQSAFDKAGLELLGNLPLGRTERRQELMFRYCSFSDLKLFQAIFPSYYISEFSTWVESVKVHRIEMITFLLSSGFSGSKSDASAKKQSLQDTQNLKVGEPAKAVERVTPFYIRNDCIWAAFQSGLIEIAQVLQSAGGNLGWMEELSQENQQPSLETQEYSQHIGSTSRYPSTTPKRTMPASALAVFSAYGGQTDTMDPRAIAAMSKCGDISAPGTPSIRDLLKASDEHLSSMTGLDRLAAALATASSSSIGSISARTSSTCSSRDGGFSSKRSSLLLKTMHNAPISGTEDLTWNAYLAGNADESNYALSWMEPRTIAPSPLYNLLSNSSGGLGLRAALAATRNGHERKSTGGVYAGGRSGSMTTGGGSIEGSINGSVNFNGNTMADAVDAYTVYAALGGELY</sequence>
<organism evidence="1 2">
    <name type="scientific">Batrachochytrium dendrobatidis (strain JAM81 / FGSC 10211)</name>
    <name type="common">Frog chytrid fungus</name>
    <dbReference type="NCBI Taxonomy" id="684364"/>
    <lineage>
        <taxon>Eukaryota</taxon>
        <taxon>Fungi</taxon>
        <taxon>Fungi incertae sedis</taxon>
        <taxon>Chytridiomycota</taxon>
        <taxon>Chytridiomycota incertae sedis</taxon>
        <taxon>Chytridiomycetes</taxon>
        <taxon>Rhizophydiales</taxon>
        <taxon>Rhizophydiales incertae sedis</taxon>
        <taxon>Batrachochytrium</taxon>
    </lineage>
</organism>
<evidence type="ECO:0000313" key="1">
    <source>
        <dbReference type="EMBL" id="EGF79604.1"/>
    </source>
</evidence>
<dbReference type="RefSeq" id="XP_006680222.1">
    <property type="nucleotide sequence ID" value="XM_006680159.1"/>
</dbReference>
<name>F4P6G7_BATDJ</name>
<accession>F4P6G7</accession>
<dbReference type="AlphaFoldDB" id="F4P6G7"/>
<gene>
    <name evidence="1" type="ORF">BATDEDRAFT_89690</name>
</gene>
<dbReference type="EMBL" id="GL882886">
    <property type="protein sequence ID" value="EGF79604.1"/>
    <property type="molecule type" value="Genomic_DNA"/>
</dbReference>
<reference evidence="1 2" key="1">
    <citation type="submission" date="2009-12" db="EMBL/GenBank/DDBJ databases">
        <title>The draft genome of Batrachochytrium dendrobatidis.</title>
        <authorList>
            <consortium name="US DOE Joint Genome Institute (JGI-PGF)"/>
            <person name="Kuo A."/>
            <person name="Salamov A."/>
            <person name="Schmutz J."/>
            <person name="Lucas S."/>
            <person name="Pitluck S."/>
            <person name="Rosenblum E."/>
            <person name="Stajich J."/>
            <person name="Eisen M."/>
            <person name="Grigoriev I.V."/>
        </authorList>
    </citation>
    <scope>NUCLEOTIDE SEQUENCE [LARGE SCALE GENOMIC DNA]</scope>
    <source>
        <strain evidence="2">JAM81 / FGSC 10211</strain>
    </source>
</reference>
<dbReference type="Proteomes" id="UP000007241">
    <property type="component" value="Unassembled WGS sequence"/>
</dbReference>
<protein>
    <submittedName>
        <fullName evidence="1">Uncharacterized protein</fullName>
    </submittedName>
</protein>
<dbReference type="InParanoid" id="F4P6G7"/>
<dbReference type="OrthoDB" id="2161626at2759"/>
<proteinExistence type="predicted"/>